<dbReference type="PROSITE" id="PS51029">
    <property type="entry name" value="MADF"/>
    <property type="match status" value="1"/>
</dbReference>
<dbReference type="PANTHER" id="PTHR21505:SF12">
    <property type="entry name" value="MADF DOMAIN-CONTAINING PROTEIN-RELATED"/>
    <property type="match status" value="1"/>
</dbReference>
<sequence>MASTSSSSSENNSNASPSATIAASSRSTTLWTHELILQLIELFEANSCLYNVTEESHHDRGKKRKATSEIAKALGIKDEDVTKKIKNVRTQYTCERQKITRRKSGESADHVYVSKWIYYELLKFLNDFVVPKKSISILELNRNDDCFLVVSDCDP</sequence>
<dbReference type="Pfam" id="PF10545">
    <property type="entry name" value="MADF_DNA_bdg"/>
    <property type="match status" value="1"/>
</dbReference>
<organism evidence="3">
    <name type="scientific">Amphimedon queenslandica</name>
    <name type="common">Sponge</name>
    <dbReference type="NCBI Taxonomy" id="400682"/>
    <lineage>
        <taxon>Eukaryota</taxon>
        <taxon>Metazoa</taxon>
        <taxon>Porifera</taxon>
        <taxon>Demospongiae</taxon>
        <taxon>Heteroscleromorpha</taxon>
        <taxon>Haplosclerida</taxon>
        <taxon>Niphatidae</taxon>
        <taxon>Amphimedon</taxon>
    </lineage>
</organism>
<evidence type="ECO:0000259" key="2">
    <source>
        <dbReference type="PROSITE" id="PS51029"/>
    </source>
</evidence>
<dbReference type="InParanoid" id="A0A1X7TSI4"/>
<feature type="domain" description="MADF" evidence="2">
    <location>
        <begin position="38"/>
        <end position="130"/>
    </location>
</feature>
<dbReference type="SMART" id="SM00595">
    <property type="entry name" value="MADF"/>
    <property type="match status" value="1"/>
</dbReference>
<protein>
    <recommendedName>
        <fullName evidence="2">MADF domain-containing protein</fullName>
    </recommendedName>
</protein>
<evidence type="ECO:0000313" key="3">
    <source>
        <dbReference type="EnsemblMetazoa" id="Aqu2.1.17821_001"/>
    </source>
</evidence>
<dbReference type="InterPro" id="IPR006578">
    <property type="entry name" value="MADF-dom"/>
</dbReference>
<feature type="region of interest" description="Disordered" evidence="1">
    <location>
        <begin position="1"/>
        <end position="20"/>
    </location>
</feature>
<dbReference type="AlphaFoldDB" id="A0A1X7TSI4"/>
<evidence type="ECO:0000256" key="1">
    <source>
        <dbReference type="SAM" id="MobiDB-lite"/>
    </source>
</evidence>
<accession>A0A1X7TSI4</accession>
<reference evidence="3" key="1">
    <citation type="submission" date="2017-05" db="UniProtKB">
        <authorList>
            <consortium name="EnsemblMetazoa"/>
        </authorList>
    </citation>
    <scope>IDENTIFICATION</scope>
</reference>
<dbReference type="EnsemblMetazoa" id="Aqu2.1.17821_001">
    <property type="protein sequence ID" value="Aqu2.1.17821_001"/>
    <property type="gene ID" value="Aqu2.1.17821"/>
</dbReference>
<dbReference type="OMA" id="WTHELIL"/>
<dbReference type="PANTHER" id="PTHR21505">
    <property type="entry name" value="MADF DOMAIN-CONTAINING PROTEIN-RELATED"/>
    <property type="match status" value="1"/>
</dbReference>
<proteinExistence type="predicted"/>
<name>A0A1X7TSI4_AMPQE</name>